<evidence type="ECO:0000256" key="1">
    <source>
        <dbReference type="ARBA" id="ARBA00004651"/>
    </source>
</evidence>
<comment type="subcellular location">
    <subcellularLocation>
        <location evidence="1">Cell membrane</location>
        <topology evidence="1">Multi-pass membrane protein</topology>
    </subcellularLocation>
</comment>
<protein>
    <submittedName>
        <fullName evidence="7">MFS transporter</fullName>
    </submittedName>
</protein>
<organism evidence="7 8">
    <name type="scientific">Kibdelosporangium phytohabitans</name>
    <dbReference type="NCBI Taxonomy" id="860235"/>
    <lineage>
        <taxon>Bacteria</taxon>
        <taxon>Bacillati</taxon>
        <taxon>Actinomycetota</taxon>
        <taxon>Actinomycetes</taxon>
        <taxon>Pseudonocardiales</taxon>
        <taxon>Pseudonocardiaceae</taxon>
        <taxon>Kibdelosporangium</taxon>
    </lineage>
</organism>
<feature type="domain" description="Major facilitator superfamily (MFS) profile" evidence="6">
    <location>
        <begin position="9"/>
        <end position="441"/>
    </location>
</feature>
<sequence>MDYRWRWIGLAAVLVAEAMNMLDSTIVQVAAPAMHNELGGSASQVQWYTAAYTLPFALLLITGGRLGDIAGRRRIFQLGVAVFAAASAVCAVAHAPWLLIAARAVQGAAAALVIPQTFGLVKAMFQGAELSKALGSIGPVMGLAAVCGPVAGGLLTQGLSWHAVFLINLPLSAAVLAVSPLITEDRAPQRPKLDLPGTALAAVGSGLVVYPLIETDRDGWLVPPWLVVVAGLAVLALFAVQQRRGSLIESSLFAGRGFPAALVTSTLFFAVLTGLMLVLVLHMQLSQGMDARTAGLAMVPWSVGMGVASWAAGAYFVPRYGHRVLFVGAGVMVTGVLLLGLPQPVSLVALAIGGCGAGLFTTPFFTLALRDISPQEAGSAAGLLNAVQQLGSTLGVGLLGSVFLGTGFPAVQWVAVGALVATAGSARLMRLRVFAVPSTVKACER</sequence>
<feature type="transmembrane region" description="Helical" evidence="5">
    <location>
        <begin position="100"/>
        <end position="121"/>
    </location>
</feature>
<keyword evidence="2 5" id="KW-0812">Transmembrane</keyword>
<proteinExistence type="predicted"/>
<feature type="transmembrane region" description="Helical" evidence="5">
    <location>
        <begin position="324"/>
        <end position="341"/>
    </location>
</feature>
<dbReference type="Pfam" id="PF07690">
    <property type="entry name" value="MFS_1"/>
    <property type="match status" value="1"/>
</dbReference>
<name>A0A0N7F5J3_9PSEU</name>
<dbReference type="InterPro" id="IPR020846">
    <property type="entry name" value="MFS_dom"/>
</dbReference>
<evidence type="ECO:0000259" key="6">
    <source>
        <dbReference type="PROSITE" id="PS50850"/>
    </source>
</evidence>
<dbReference type="Gene3D" id="1.20.1720.10">
    <property type="entry name" value="Multidrug resistance protein D"/>
    <property type="match status" value="1"/>
</dbReference>
<dbReference type="GO" id="GO:0022857">
    <property type="term" value="F:transmembrane transporter activity"/>
    <property type="evidence" value="ECO:0007669"/>
    <property type="project" value="InterPro"/>
</dbReference>
<feature type="transmembrane region" description="Helical" evidence="5">
    <location>
        <begin position="45"/>
        <end position="63"/>
    </location>
</feature>
<gene>
    <name evidence="7" type="ORF">AOZ06_52710</name>
</gene>
<keyword evidence="4 5" id="KW-0472">Membrane</keyword>
<evidence type="ECO:0000256" key="4">
    <source>
        <dbReference type="ARBA" id="ARBA00023136"/>
    </source>
</evidence>
<evidence type="ECO:0000256" key="5">
    <source>
        <dbReference type="SAM" id="Phobius"/>
    </source>
</evidence>
<feature type="transmembrane region" description="Helical" evidence="5">
    <location>
        <begin position="347"/>
        <end position="369"/>
    </location>
</feature>
<feature type="transmembrane region" description="Helical" evidence="5">
    <location>
        <begin position="195"/>
        <end position="213"/>
    </location>
</feature>
<feature type="transmembrane region" description="Helical" evidence="5">
    <location>
        <begin position="260"/>
        <end position="282"/>
    </location>
</feature>
<feature type="transmembrane region" description="Helical" evidence="5">
    <location>
        <begin position="75"/>
        <end position="94"/>
    </location>
</feature>
<dbReference type="PRINTS" id="PR01036">
    <property type="entry name" value="TCRTETB"/>
</dbReference>
<dbReference type="InterPro" id="IPR011701">
    <property type="entry name" value="MFS"/>
</dbReference>
<dbReference type="CDD" id="cd17321">
    <property type="entry name" value="MFS_MMR_MDR_like"/>
    <property type="match status" value="1"/>
</dbReference>
<dbReference type="AlphaFoldDB" id="A0A0N7F5J3"/>
<feature type="transmembrane region" description="Helical" evidence="5">
    <location>
        <begin position="133"/>
        <end position="155"/>
    </location>
</feature>
<dbReference type="SUPFAM" id="SSF103473">
    <property type="entry name" value="MFS general substrate transporter"/>
    <property type="match status" value="1"/>
</dbReference>
<evidence type="ECO:0000256" key="2">
    <source>
        <dbReference type="ARBA" id="ARBA00022692"/>
    </source>
</evidence>
<dbReference type="RefSeq" id="WP_054296261.1">
    <property type="nucleotide sequence ID" value="NZ_CP012752.1"/>
</dbReference>
<dbReference type="Gene3D" id="1.20.1250.20">
    <property type="entry name" value="MFS general substrate transporter like domains"/>
    <property type="match status" value="1"/>
</dbReference>
<evidence type="ECO:0000313" key="8">
    <source>
        <dbReference type="Proteomes" id="UP000063699"/>
    </source>
</evidence>
<dbReference type="InterPro" id="IPR036259">
    <property type="entry name" value="MFS_trans_sf"/>
</dbReference>
<dbReference type="EMBL" id="CP012752">
    <property type="protein sequence ID" value="ALG14391.1"/>
    <property type="molecule type" value="Genomic_DNA"/>
</dbReference>
<dbReference type="GO" id="GO:0005886">
    <property type="term" value="C:plasma membrane"/>
    <property type="evidence" value="ECO:0007669"/>
    <property type="project" value="UniProtKB-SubCell"/>
</dbReference>
<feature type="transmembrane region" description="Helical" evidence="5">
    <location>
        <begin position="219"/>
        <end position="240"/>
    </location>
</feature>
<evidence type="ECO:0000313" key="7">
    <source>
        <dbReference type="EMBL" id="ALG14391.1"/>
    </source>
</evidence>
<keyword evidence="3 5" id="KW-1133">Transmembrane helix</keyword>
<keyword evidence="8" id="KW-1185">Reference proteome</keyword>
<dbReference type="PANTHER" id="PTHR42718">
    <property type="entry name" value="MAJOR FACILITATOR SUPERFAMILY MULTIDRUG TRANSPORTER MFSC"/>
    <property type="match status" value="1"/>
</dbReference>
<dbReference type="PROSITE" id="PS50850">
    <property type="entry name" value="MFS"/>
    <property type="match status" value="1"/>
</dbReference>
<dbReference type="OrthoDB" id="4532109at2"/>
<feature type="transmembrane region" description="Helical" evidence="5">
    <location>
        <begin position="381"/>
        <end position="404"/>
    </location>
</feature>
<feature type="transmembrane region" description="Helical" evidence="5">
    <location>
        <begin position="410"/>
        <end position="429"/>
    </location>
</feature>
<accession>A0A0N7F5J3</accession>
<dbReference type="Proteomes" id="UP000063699">
    <property type="component" value="Chromosome"/>
</dbReference>
<feature type="transmembrane region" description="Helical" evidence="5">
    <location>
        <begin position="161"/>
        <end position="183"/>
    </location>
</feature>
<dbReference type="PANTHER" id="PTHR42718:SF39">
    <property type="entry name" value="ACTINORHODIN TRANSPORTER-RELATED"/>
    <property type="match status" value="1"/>
</dbReference>
<dbReference type="KEGG" id="kphy:AOZ06_52710"/>
<feature type="transmembrane region" description="Helical" evidence="5">
    <location>
        <begin position="294"/>
        <end position="317"/>
    </location>
</feature>
<evidence type="ECO:0000256" key="3">
    <source>
        <dbReference type="ARBA" id="ARBA00022989"/>
    </source>
</evidence>
<dbReference type="STRING" id="860235.AOZ06_52710"/>
<reference evidence="7 8" key="1">
    <citation type="submission" date="2015-07" db="EMBL/GenBank/DDBJ databases">
        <title>Genome sequencing of Kibdelosporangium phytohabitans.</title>
        <authorList>
            <person name="Qin S."/>
            <person name="Xing K."/>
        </authorList>
    </citation>
    <scope>NUCLEOTIDE SEQUENCE [LARGE SCALE GENOMIC DNA]</scope>
    <source>
        <strain evidence="7 8">KLBMP1111</strain>
    </source>
</reference>